<dbReference type="PROSITE" id="PS50931">
    <property type="entry name" value="HTH_LYSR"/>
    <property type="match status" value="1"/>
</dbReference>
<dbReference type="InterPro" id="IPR058163">
    <property type="entry name" value="LysR-type_TF_proteobact-type"/>
</dbReference>
<protein>
    <submittedName>
        <fullName evidence="6">Glycine cleavage system transcriptional activator</fullName>
    </submittedName>
</protein>
<dbReference type="AlphaFoldDB" id="A0A222DZ05"/>
<evidence type="ECO:0000256" key="2">
    <source>
        <dbReference type="ARBA" id="ARBA00023015"/>
    </source>
</evidence>
<dbReference type="Proteomes" id="UP000203589">
    <property type="component" value="Chromosome"/>
</dbReference>
<dbReference type="PANTHER" id="PTHR30537:SF74">
    <property type="entry name" value="HTH-TYPE TRANSCRIPTIONAL REGULATOR TRPI"/>
    <property type="match status" value="1"/>
</dbReference>
<proteinExistence type="inferred from homology"/>
<evidence type="ECO:0000256" key="1">
    <source>
        <dbReference type="ARBA" id="ARBA00009437"/>
    </source>
</evidence>
<dbReference type="NCBIfam" id="NF008352">
    <property type="entry name" value="PRK11139.1"/>
    <property type="match status" value="1"/>
</dbReference>
<dbReference type="SUPFAM" id="SSF46785">
    <property type="entry name" value="Winged helix' DNA-binding domain"/>
    <property type="match status" value="1"/>
</dbReference>
<dbReference type="PRINTS" id="PR00039">
    <property type="entry name" value="HTHLYSR"/>
</dbReference>
<dbReference type="InterPro" id="IPR000847">
    <property type="entry name" value="LysR_HTH_N"/>
</dbReference>
<dbReference type="CDD" id="cd08432">
    <property type="entry name" value="PBP2_GcdR_TrpI_HvrB_AmpR_like"/>
    <property type="match status" value="1"/>
</dbReference>
<keyword evidence="4" id="KW-0804">Transcription</keyword>
<evidence type="ECO:0000313" key="6">
    <source>
        <dbReference type="EMBL" id="ASP19176.1"/>
    </source>
</evidence>
<dbReference type="GO" id="GO:0006351">
    <property type="term" value="P:DNA-templated transcription"/>
    <property type="evidence" value="ECO:0007669"/>
    <property type="project" value="TreeGrafter"/>
</dbReference>
<sequence length="346" mass="38270">MGKRYLMITKIAAPMAHNKRDFPTYRLRYTCLRMPDRLPPLTALRAFEAAARHLSFAKAASELNVTPAALSFQIKNLEDHLGTPLFHRLNRAVDLTESGRILAPGTTQGFEQLAAAWRATRRLQDTRLLTVTAGPAFTAKCLAPRLYGFARAHPEIELRFVAGLRMMDFDRDEVDVAIRYGYGTDEGLVSTHLVDEGITPMMRPDLVARYPTPHSLLDAPLLHDASLDFLDPPAGWVEWFRTVGIDHAPTPTARFSQADHALDASLAGIGVVLARTSLAQQYLASGQLIAPFDIALTTAAHFRFLCAKGTETRPQIAAFREWLFSEVRGLPTGLEGKTLISVENLP</sequence>
<dbReference type="Gene3D" id="3.40.190.10">
    <property type="entry name" value="Periplasmic binding protein-like II"/>
    <property type="match status" value="2"/>
</dbReference>
<evidence type="ECO:0000256" key="4">
    <source>
        <dbReference type="ARBA" id="ARBA00023163"/>
    </source>
</evidence>
<reference evidence="6 7" key="1">
    <citation type="submission" date="2017-07" db="EMBL/GenBank/DDBJ databases">
        <title>Genome Sequence of Antarctobacter heliothermus Strain SMS3 Isolated from a culture of the Diatom Skeletonema marinoi.</title>
        <authorList>
            <person name="Topel M."/>
            <person name="Pinder M.I.M."/>
            <person name="Johansson O.N."/>
            <person name="Kourtchenko O."/>
            <person name="Godhe A."/>
            <person name="Clarke A.K."/>
        </authorList>
    </citation>
    <scope>NUCLEOTIDE SEQUENCE [LARGE SCALE GENOMIC DNA]</scope>
    <source>
        <strain evidence="6 7">SMS3</strain>
    </source>
</reference>
<dbReference type="GO" id="GO:0003700">
    <property type="term" value="F:DNA-binding transcription factor activity"/>
    <property type="evidence" value="ECO:0007669"/>
    <property type="project" value="InterPro"/>
</dbReference>
<dbReference type="FunFam" id="1.10.10.10:FF:000038">
    <property type="entry name" value="Glycine cleavage system transcriptional activator"/>
    <property type="match status" value="1"/>
</dbReference>
<dbReference type="SUPFAM" id="SSF53850">
    <property type="entry name" value="Periplasmic binding protein-like II"/>
    <property type="match status" value="1"/>
</dbReference>
<dbReference type="KEGG" id="aht:ANTHELSMS3_00456"/>
<dbReference type="PANTHER" id="PTHR30537">
    <property type="entry name" value="HTH-TYPE TRANSCRIPTIONAL REGULATOR"/>
    <property type="match status" value="1"/>
</dbReference>
<dbReference type="InterPro" id="IPR036388">
    <property type="entry name" value="WH-like_DNA-bd_sf"/>
</dbReference>
<dbReference type="Pfam" id="PF00126">
    <property type="entry name" value="HTH_1"/>
    <property type="match status" value="1"/>
</dbReference>
<keyword evidence="2" id="KW-0805">Transcription regulation</keyword>
<accession>A0A222DZ05</accession>
<evidence type="ECO:0000256" key="3">
    <source>
        <dbReference type="ARBA" id="ARBA00023125"/>
    </source>
</evidence>
<dbReference type="Pfam" id="PF03466">
    <property type="entry name" value="LysR_substrate"/>
    <property type="match status" value="1"/>
</dbReference>
<feature type="domain" description="HTH lysR-type" evidence="5">
    <location>
        <begin position="39"/>
        <end position="96"/>
    </location>
</feature>
<dbReference type="InterPro" id="IPR036390">
    <property type="entry name" value="WH_DNA-bd_sf"/>
</dbReference>
<keyword evidence="3" id="KW-0238">DNA-binding</keyword>
<dbReference type="EMBL" id="CP022540">
    <property type="protein sequence ID" value="ASP19176.1"/>
    <property type="molecule type" value="Genomic_DNA"/>
</dbReference>
<name>A0A222DZ05_9RHOB</name>
<dbReference type="InterPro" id="IPR005119">
    <property type="entry name" value="LysR_subst-bd"/>
</dbReference>
<dbReference type="GO" id="GO:0043565">
    <property type="term" value="F:sequence-specific DNA binding"/>
    <property type="evidence" value="ECO:0007669"/>
    <property type="project" value="TreeGrafter"/>
</dbReference>
<dbReference type="Gene3D" id="1.10.10.10">
    <property type="entry name" value="Winged helix-like DNA-binding domain superfamily/Winged helix DNA-binding domain"/>
    <property type="match status" value="1"/>
</dbReference>
<evidence type="ECO:0000259" key="5">
    <source>
        <dbReference type="PROSITE" id="PS50931"/>
    </source>
</evidence>
<keyword evidence="7" id="KW-1185">Reference proteome</keyword>
<evidence type="ECO:0000313" key="7">
    <source>
        <dbReference type="Proteomes" id="UP000203589"/>
    </source>
</evidence>
<comment type="similarity">
    <text evidence="1">Belongs to the LysR transcriptional regulatory family.</text>
</comment>
<gene>
    <name evidence="6" type="ORF">ANTHELSMS3_00456</name>
</gene>
<organism evidence="6 7">
    <name type="scientific">Antarctobacter heliothermus</name>
    <dbReference type="NCBI Taxonomy" id="74033"/>
    <lineage>
        <taxon>Bacteria</taxon>
        <taxon>Pseudomonadati</taxon>
        <taxon>Pseudomonadota</taxon>
        <taxon>Alphaproteobacteria</taxon>
        <taxon>Rhodobacterales</taxon>
        <taxon>Roseobacteraceae</taxon>
        <taxon>Antarctobacter</taxon>
    </lineage>
</organism>